<dbReference type="Gene3D" id="1.10.287.130">
    <property type="match status" value="1"/>
</dbReference>
<keyword evidence="6 12" id="KW-0418">Kinase</keyword>
<dbReference type="Gene3D" id="3.30.450.20">
    <property type="entry name" value="PAS domain"/>
    <property type="match status" value="1"/>
</dbReference>
<dbReference type="PROSITE" id="PS50109">
    <property type="entry name" value="HIS_KIN"/>
    <property type="match status" value="1"/>
</dbReference>
<dbReference type="PROSITE" id="PS50112">
    <property type="entry name" value="PAS"/>
    <property type="match status" value="1"/>
</dbReference>
<proteinExistence type="predicted"/>
<evidence type="ECO:0000259" key="10">
    <source>
        <dbReference type="PROSITE" id="PS50113"/>
    </source>
</evidence>
<evidence type="ECO:0000256" key="2">
    <source>
        <dbReference type="ARBA" id="ARBA00004370"/>
    </source>
</evidence>
<dbReference type="SMART" id="SM00091">
    <property type="entry name" value="PAS"/>
    <property type="match status" value="1"/>
</dbReference>
<feature type="domain" description="PAS" evidence="9">
    <location>
        <begin position="276"/>
        <end position="320"/>
    </location>
</feature>
<dbReference type="PRINTS" id="PR00344">
    <property type="entry name" value="BCTRLSENSOR"/>
</dbReference>
<dbReference type="SUPFAM" id="SSF158472">
    <property type="entry name" value="HAMP domain-like"/>
    <property type="match status" value="1"/>
</dbReference>
<feature type="domain" description="HAMP" evidence="11">
    <location>
        <begin position="219"/>
        <end position="271"/>
    </location>
</feature>
<dbReference type="AlphaFoldDB" id="A0A0M5INQ6"/>
<dbReference type="EC" id="2.7.13.3" evidence="3"/>
<dbReference type="Proteomes" id="UP000057158">
    <property type="component" value="Chromosome"/>
</dbReference>
<dbReference type="KEGG" id="des:DSOUD_1993"/>
<dbReference type="PROSITE" id="PS50885">
    <property type="entry name" value="HAMP"/>
    <property type="match status" value="1"/>
</dbReference>
<dbReference type="InterPro" id="IPR003660">
    <property type="entry name" value="HAMP_dom"/>
</dbReference>
<dbReference type="InterPro" id="IPR000014">
    <property type="entry name" value="PAS"/>
</dbReference>
<dbReference type="Pfam" id="PF02518">
    <property type="entry name" value="HATPase_c"/>
    <property type="match status" value="1"/>
</dbReference>
<dbReference type="PROSITE" id="PS50113">
    <property type="entry name" value="PAC"/>
    <property type="match status" value="1"/>
</dbReference>
<evidence type="ECO:0000313" key="13">
    <source>
        <dbReference type="Proteomes" id="UP000057158"/>
    </source>
</evidence>
<dbReference type="GO" id="GO:0000156">
    <property type="term" value="F:phosphorelay response regulator activity"/>
    <property type="evidence" value="ECO:0007669"/>
    <property type="project" value="TreeGrafter"/>
</dbReference>
<evidence type="ECO:0000256" key="7">
    <source>
        <dbReference type="ARBA" id="ARBA00023136"/>
    </source>
</evidence>
<organism evidence="12 13">
    <name type="scientific">Desulfuromonas soudanensis</name>
    <dbReference type="NCBI Taxonomy" id="1603606"/>
    <lineage>
        <taxon>Bacteria</taxon>
        <taxon>Pseudomonadati</taxon>
        <taxon>Thermodesulfobacteriota</taxon>
        <taxon>Desulfuromonadia</taxon>
        <taxon>Desulfuromonadales</taxon>
        <taxon>Desulfuromonadaceae</taxon>
        <taxon>Desulfuromonas</taxon>
    </lineage>
</organism>
<dbReference type="PANTHER" id="PTHR42878">
    <property type="entry name" value="TWO-COMPONENT HISTIDINE KINASE"/>
    <property type="match status" value="1"/>
</dbReference>
<dbReference type="GO" id="GO:0007234">
    <property type="term" value="P:osmosensory signaling via phosphorelay pathway"/>
    <property type="evidence" value="ECO:0007669"/>
    <property type="project" value="TreeGrafter"/>
</dbReference>
<dbReference type="SMART" id="SM00304">
    <property type="entry name" value="HAMP"/>
    <property type="match status" value="1"/>
</dbReference>
<dbReference type="PATRIC" id="fig|1603606.3.peg.2155"/>
<dbReference type="Pfam" id="PF00672">
    <property type="entry name" value="HAMP"/>
    <property type="match status" value="1"/>
</dbReference>
<dbReference type="GO" id="GO:0016020">
    <property type="term" value="C:membrane"/>
    <property type="evidence" value="ECO:0007669"/>
    <property type="project" value="UniProtKB-SubCell"/>
</dbReference>
<dbReference type="InterPro" id="IPR036890">
    <property type="entry name" value="HATPase_C_sf"/>
</dbReference>
<keyword evidence="7" id="KW-0472">Membrane</keyword>
<dbReference type="SMART" id="SM00387">
    <property type="entry name" value="HATPase_c"/>
    <property type="match status" value="1"/>
</dbReference>
<dbReference type="InterPro" id="IPR036097">
    <property type="entry name" value="HisK_dim/P_sf"/>
</dbReference>
<dbReference type="InterPro" id="IPR050351">
    <property type="entry name" value="BphY/WalK/GraS-like"/>
</dbReference>
<reference evidence="12 13" key="1">
    <citation type="submission" date="2015-07" db="EMBL/GenBank/DDBJ databases">
        <title>Isolation and Genomic Characterization of a Novel Halophilic Metal-Reducing Deltaproteobacterium from the Deep Subsurface.</title>
        <authorList>
            <person name="Badalamenti J.P."/>
            <person name="Summers Z.M."/>
            <person name="Gralnick J.A."/>
            <person name="Bond D.R."/>
        </authorList>
    </citation>
    <scope>NUCLEOTIDE SEQUENCE [LARGE SCALE GENOMIC DNA]</scope>
    <source>
        <strain evidence="12 13">WTL</strain>
    </source>
</reference>
<keyword evidence="4" id="KW-0597">Phosphoprotein</keyword>
<dbReference type="Pfam" id="PF00512">
    <property type="entry name" value="HisKA"/>
    <property type="match status" value="1"/>
</dbReference>
<evidence type="ECO:0000256" key="6">
    <source>
        <dbReference type="ARBA" id="ARBA00022777"/>
    </source>
</evidence>
<dbReference type="OrthoDB" id="5499652at2"/>
<keyword evidence="5" id="KW-0808">Transferase</keyword>
<dbReference type="CDD" id="cd00130">
    <property type="entry name" value="PAS"/>
    <property type="match status" value="1"/>
</dbReference>
<evidence type="ECO:0000259" key="9">
    <source>
        <dbReference type="PROSITE" id="PS50112"/>
    </source>
</evidence>
<feature type="domain" description="PAC" evidence="10">
    <location>
        <begin position="345"/>
        <end position="397"/>
    </location>
</feature>
<dbReference type="PANTHER" id="PTHR42878:SF15">
    <property type="entry name" value="BACTERIOPHYTOCHROME"/>
    <property type="match status" value="1"/>
</dbReference>
<dbReference type="EMBL" id="CP010802">
    <property type="protein sequence ID" value="ALC16761.1"/>
    <property type="molecule type" value="Genomic_DNA"/>
</dbReference>
<dbReference type="SUPFAM" id="SSF47384">
    <property type="entry name" value="Homodimeric domain of signal transducing histidine kinase"/>
    <property type="match status" value="1"/>
</dbReference>
<dbReference type="Pfam" id="PF13426">
    <property type="entry name" value="PAS_9"/>
    <property type="match status" value="1"/>
</dbReference>
<dbReference type="InterPro" id="IPR003661">
    <property type="entry name" value="HisK_dim/P_dom"/>
</dbReference>
<dbReference type="CDD" id="cd00082">
    <property type="entry name" value="HisKA"/>
    <property type="match status" value="1"/>
</dbReference>
<dbReference type="SUPFAM" id="SSF55785">
    <property type="entry name" value="PYP-like sensor domain (PAS domain)"/>
    <property type="match status" value="1"/>
</dbReference>
<evidence type="ECO:0000259" key="11">
    <source>
        <dbReference type="PROSITE" id="PS50885"/>
    </source>
</evidence>
<evidence type="ECO:0000256" key="1">
    <source>
        <dbReference type="ARBA" id="ARBA00000085"/>
    </source>
</evidence>
<keyword evidence="13" id="KW-1185">Reference proteome</keyword>
<dbReference type="GO" id="GO:0000155">
    <property type="term" value="F:phosphorelay sensor kinase activity"/>
    <property type="evidence" value="ECO:0007669"/>
    <property type="project" value="InterPro"/>
</dbReference>
<accession>A0A0M5INQ6</accession>
<feature type="domain" description="Histidine kinase" evidence="8">
    <location>
        <begin position="415"/>
        <end position="631"/>
    </location>
</feature>
<evidence type="ECO:0000256" key="5">
    <source>
        <dbReference type="ARBA" id="ARBA00022679"/>
    </source>
</evidence>
<evidence type="ECO:0000256" key="4">
    <source>
        <dbReference type="ARBA" id="ARBA00022553"/>
    </source>
</evidence>
<evidence type="ECO:0000256" key="3">
    <source>
        <dbReference type="ARBA" id="ARBA00012438"/>
    </source>
</evidence>
<dbReference type="Gene3D" id="3.30.565.10">
    <property type="entry name" value="Histidine kinase-like ATPase, C-terminal domain"/>
    <property type="match status" value="1"/>
</dbReference>
<evidence type="ECO:0000313" key="12">
    <source>
        <dbReference type="EMBL" id="ALC16761.1"/>
    </source>
</evidence>
<gene>
    <name evidence="12" type="ORF">DSOUD_1993</name>
</gene>
<dbReference type="CDD" id="cd06225">
    <property type="entry name" value="HAMP"/>
    <property type="match status" value="1"/>
</dbReference>
<dbReference type="InterPro" id="IPR003594">
    <property type="entry name" value="HATPase_dom"/>
</dbReference>
<dbReference type="InterPro" id="IPR004358">
    <property type="entry name" value="Sig_transdc_His_kin-like_C"/>
</dbReference>
<sequence length="637" mass="70094">MKIRCKLTLSFVAISLLTLVVGVLATRMNSTIADEYDKIVDQTLPVIEALDDLKFAGLRIVSSTSEYLMISMKKDKASGEMTVGQLNEEQELITDGRTAYDRAYSRYESLIECYFAGKSEYLERIRTLGGSLGDLSVRIIRRSKAGADNEEILEIKEVFETAENAYLEAVDALILLEEDELAVRKDRMQGTIETANRTIAVASMITLLLALLGGVSIARSLSQPIVLLRNAAIEVGRGNLDQSVEIGGRDELSDLGRSFNTMTGELRNYSQSVLQMKEYTENILQGMFNALAVVDTSGTIIRVNDAFCRLVGSSEEDLMGSAFSEIAPSCRLDRETGDGGDAQIKNLETAYMSRLGKTIPVIFSCSVLRNSQGVVEARVCVAQDISSLKKVEDDLKLSAAFLEKSHQELQEFIHIASHDLQEPLRKIMTFGSRLAEKYGQALGEQGGDYLARQQSAAERMQTQILDLLTFSRVSSKVETFVSVDLDSILAVVARELKPRLEVMAGELRAEGLGTITGDPEQIRQLFQHLVENALKFRRPEVPPRIDIVREIDDDGRFFRIVVSDNGLGFESRHAERIFGVFQQLHGRGLYAGSGVGLAICRRIAERHGGSLTAQGTPGAGAVFTLILPLTSSLERVA</sequence>
<dbReference type="NCBIfam" id="TIGR00229">
    <property type="entry name" value="sensory_box"/>
    <property type="match status" value="1"/>
</dbReference>
<dbReference type="InterPro" id="IPR000700">
    <property type="entry name" value="PAS-assoc_C"/>
</dbReference>
<dbReference type="RefSeq" id="WP_053550830.1">
    <property type="nucleotide sequence ID" value="NZ_CP010802.1"/>
</dbReference>
<dbReference type="GO" id="GO:0030295">
    <property type="term" value="F:protein kinase activator activity"/>
    <property type="evidence" value="ECO:0007669"/>
    <property type="project" value="TreeGrafter"/>
</dbReference>
<dbReference type="STRING" id="1603606.DSOUD_1993"/>
<name>A0A0M5INQ6_9BACT</name>
<dbReference type="InterPro" id="IPR035965">
    <property type="entry name" value="PAS-like_dom_sf"/>
</dbReference>
<dbReference type="SMART" id="SM00388">
    <property type="entry name" value="HisKA"/>
    <property type="match status" value="1"/>
</dbReference>
<comment type="subcellular location">
    <subcellularLocation>
        <location evidence="2">Membrane</location>
    </subcellularLocation>
</comment>
<dbReference type="InterPro" id="IPR005467">
    <property type="entry name" value="His_kinase_dom"/>
</dbReference>
<protein>
    <recommendedName>
        <fullName evidence="3">histidine kinase</fullName>
        <ecNumber evidence="3">2.7.13.3</ecNumber>
    </recommendedName>
</protein>
<evidence type="ECO:0000259" key="8">
    <source>
        <dbReference type="PROSITE" id="PS50109"/>
    </source>
</evidence>
<dbReference type="SUPFAM" id="SSF55874">
    <property type="entry name" value="ATPase domain of HSP90 chaperone/DNA topoisomerase II/histidine kinase"/>
    <property type="match status" value="1"/>
</dbReference>
<dbReference type="Gene3D" id="6.10.340.10">
    <property type="match status" value="1"/>
</dbReference>
<comment type="catalytic activity">
    <reaction evidence="1">
        <text>ATP + protein L-histidine = ADP + protein N-phospho-L-histidine.</text>
        <dbReference type="EC" id="2.7.13.3"/>
    </reaction>
</comment>